<comment type="caution">
    <text evidence="2">The sequence shown here is derived from an EMBL/GenBank/DDBJ whole genome shotgun (WGS) entry which is preliminary data.</text>
</comment>
<sequence length="229" mass="26742">MSISSITCKNDLLRHFICTESPLFFDIGANKGQSSKNFRSLFSNSKLYLFEPDPLLSEKLQKEFSDCNSKVQNFAISNNQNERNFKCYSNSEANSFYDLDKKGYYFSRDYVKQREFTVQCKTIDNIVSEESIENIDFLKIDTQGHSFEVLEGAKETLFHKKVQYLQVEVNISGFYEKNESLSKILTFLENLDYELYTFIHGDSEQIGHFFFDFNNGSICSLDLFIKRKD</sequence>
<dbReference type="InterPro" id="IPR006342">
    <property type="entry name" value="FkbM_mtfrase"/>
</dbReference>
<evidence type="ECO:0000313" key="3">
    <source>
        <dbReference type="Proteomes" id="UP000668060"/>
    </source>
</evidence>
<dbReference type="PANTHER" id="PTHR36973:SF4">
    <property type="entry name" value="NODULATION PROTEIN"/>
    <property type="match status" value="1"/>
</dbReference>
<dbReference type="GO" id="GO:0008171">
    <property type="term" value="F:O-methyltransferase activity"/>
    <property type="evidence" value="ECO:0007669"/>
    <property type="project" value="TreeGrafter"/>
</dbReference>
<organism evidence="2 3">
    <name type="scientific">Prochlorococcus marinus CUG1433</name>
    <dbReference type="NCBI Taxonomy" id="2774506"/>
    <lineage>
        <taxon>Bacteria</taxon>
        <taxon>Bacillati</taxon>
        <taxon>Cyanobacteriota</taxon>
        <taxon>Cyanophyceae</taxon>
        <taxon>Synechococcales</taxon>
        <taxon>Prochlorococcaceae</taxon>
        <taxon>Prochlorococcus</taxon>
    </lineage>
</organism>
<keyword evidence="2" id="KW-0808">Transferase</keyword>
<gene>
    <name evidence="2" type="ORF">JJ842_04590</name>
</gene>
<dbReference type="NCBIfam" id="TIGR01444">
    <property type="entry name" value="fkbM_fam"/>
    <property type="match status" value="1"/>
</dbReference>
<feature type="domain" description="Methyltransferase FkbM" evidence="1">
    <location>
        <begin position="26"/>
        <end position="195"/>
    </location>
</feature>
<dbReference type="Gene3D" id="3.40.50.150">
    <property type="entry name" value="Vaccinia Virus protein VP39"/>
    <property type="match status" value="1"/>
</dbReference>
<accession>A0A9D9BRW1</accession>
<reference evidence="2" key="1">
    <citation type="journal article" date="2021" name="Front. Mar. Sci.">
        <title>Genomes of Diverse Isolates of Prochlorococcus High-Light-Adapted Clade II in the Western Pacific Ocean.</title>
        <authorList>
            <person name="Yan W."/>
            <person name="Feng X."/>
            <person name="Zhang W."/>
            <person name="Nawaz M.Z."/>
            <person name="Luo T."/>
            <person name="Zhang R."/>
            <person name="Jiao N."/>
        </authorList>
    </citation>
    <scope>NUCLEOTIDE SEQUENCE</scope>
    <source>
        <strain evidence="2">CUG1433</strain>
    </source>
</reference>
<dbReference type="Proteomes" id="UP000668060">
    <property type="component" value="Unassembled WGS sequence"/>
</dbReference>
<keyword evidence="2" id="KW-0489">Methyltransferase</keyword>
<evidence type="ECO:0000259" key="1">
    <source>
        <dbReference type="Pfam" id="PF05050"/>
    </source>
</evidence>
<proteinExistence type="predicted"/>
<evidence type="ECO:0000313" key="2">
    <source>
        <dbReference type="EMBL" id="MBO6971189.1"/>
    </source>
</evidence>
<dbReference type="PANTHER" id="PTHR36973">
    <property type="entry name" value="SLL1456 PROTEIN-RELATED"/>
    <property type="match status" value="1"/>
</dbReference>
<dbReference type="GO" id="GO:0032259">
    <property type="term" value="P:methylation"/>
    <property type="evidence" value="ECO:0007669"/>
    <property type="project" value="UniProtKB-KW"/>
</dbReference>
<dbReference type="SUPFAM" id="SSF53335">
    <property type="entry name" value="S-adenosyl-L-methionine-dependent methyltransferases"/>
    <property type="match status" value="1"/>
</dbReference>
<name>A0A9D9BRW1_PROMR</name>
<dbReference type="EMBL" id="JAEPLN010000001">
    <property type="protein sequence ID" value="MBO6971189.1"/>
    <property type="molecule type" value="Genomic_DNA"/>
</dbReference>
<dbReference type="InterPro" id="IPR029063">
    <property type="entry name" value="SAM-dependent_MTases_sf"/>
</dbReference>
<dbReference type="AlphaFoldDB" id="A0A9D9BRW1"/>
<dbReference type="InterPro" id="IPR053188">
    <property type="entry name" value="FkbM_Methyltransferase"/>
</dbReference>
<protein>
    <submittedName>
        <fullName evidence="2">FkbM family methyltransferase</fullName>
    </submittedName>
</protein>
<dbReference type="Pfam" id="PF05050">
    <property type="entry name" value="Methyltransf_21"/>
    <property type="match status" value="1"/>
</dbReference>